<dbReference type="InterPro" id="IPR005135">
    <property type="entry name" value="Endo/exonuclease/phosphatase"/>
</dbReference>
<accession>A0A8S3RU50</accession>
<evidence type="ECO:0000313" key="2">
    <source>
        <dbReference type="EMBL" id="CAG2210245.1"/>
    </source>
</evidence>
<comment type="caution">
    <text evidence="2">The sequence shown here is derived from an EMBL/GenBank/DDBJ whole genome shotgun (WGS) entry which is preliminary data.</text>
</comment>
<feature type="domain" description="Endonuclease/exonuclease/phosphatase" evidence="1">
    <location>
        <begin position="120"/>
        <end position="238"/>
    </location>
</feature>
<reference evidence="2" key="1">
    <citation type="submission" date="2021-03" db="EMBL/GenBank/DDBJ databases">
        <authorList>
            <person name="Bekaert M."/>
        </authorList>
    </citation>
    <scope>NUCLEOTIDE SEQUENCE</scope>
</reference>
<dbReference type="Pfam" id="PF14529">
    <property type="entry name" value="Exo_endo_phos_2"/>
    <property type="match status" value="1"/>
</dbReference>
<dbReference type="OrthoDB" id="6143588at2759"/>
<keyword evidence="3" id="KW-1185">Reference proteome</keyword>
<protein>
    <recommendedName>
        <fullName evidence="1">Endonuclease/exonuclease/phosphatase domain-containing protein</fullName>
    </recommendedName>
</protein>
<name>A0A8S3RU50_MYTED</name>
<dbReference type="PANTHER" id="PTHR33395:SF22">
    <property type="entry name" value="REVERSE TRANSCRIPTASE DOMAIN-CONTAINING PROTEIN"/>
    <property type="match status" value="1"/>
</dbReference>
<sequence length="348" mass="39786">MDSTIDSVTTNQSQHKRGLRIMSVNCRSLISSTKHLDLQNLIETHNPDIILGCESHLDPQIASSEVFPINYSNPYRKDRKLGEGGVFIAAKSDLITTEINIKTDCEIVWATLTVQGSFPIYIGSYYRRPSSKTDMIEELEKSIEQITSKVKNNMPHIILGGDFNLPDINWDNTTVNTNPQYGQEINSKLVEIVTENDFIQMVKEPTRGKNILDLILTNNPGLIERTQTQPGMSDHEIVITDINIKAKTQKKKPRNKHNDKYIRGILNEDSTNEEQKSLPWERNSWQYIKSRKKTHCQHINPRRTVPRTEVIDSKGKAAILNEQKDSVFTDEDKEYIAISFWETATSKT</sequence>
<dbReference type="Gene3D" id="3.60.10.10">
    <property type="entry name" value="Endonuclease/exonuclease/phosphatase"/>
    <property type="match status" value="1"/>
</dbReference>
<dbReference type="PANTHER" id="PTHR33395">
    <property type="entry name" value="TRANSCRIPTASE, PUTATIVE-RELATED-RELATED"/>
    <property type="match status" value="1"/>
</dbReference>
<proteinExistence type="predicted"/>
<organism evidence="2 3">
    <name type="scientific">Mytilus edulis</name>
    <name type="common">Blue mussel</name>
    <dbReference type="NCBI Taxonomy" id="6550"/>
    <lineage>
        <taxon>Eukaryota</taxon>
        <taxon>Metazoa</taxon>
        <taxon>Spiralia</taxon>
        <taxon>Lophotrochozoa</taxon>
        <taxon>Mollusca</taxon>
        <taxon>Bivalvia</taxon>
        <taxon>Autobranchia</taxon>
        <taxon>Pteriomorphia</taxon>
        <taxon>Mytilida</taxon>
        <taxon>Mytiloidea</taxon>
        <taxon>Mytilidae</taxon>
        <taxon>Mytilinae</taxon>
        <taxon>Mytilus</taxon>
    </lineage>
</organism>
<dbReference type="EMBL" id="CAJPWZ010001228">
    <property type="protein sequence ID" value="CAG2210245.1"/>
    <property type="molecule type" value="Genomic_DNA"/>
</dbReference>
<gene>
    <name evidence="2" type="ORF">MEDL_24322</name>
</gene>
<evidence type="ECO:0000259" key="1">
    <source>
        <dbReference type="Pfam" id="PF14529"/>
    </source>
</evidence>
<dbReference type="GO" id="GO:0003824">
    <property type="term" value="F:catalytic activity"/>
    <property type="evidence" value="ECO:0007669"/>
    <property type="project" value="InterPro"/>
</dbReference>
<dbReference type="Proteomes" id="UP000683360">
    <property type="component" value="Unassembled WGS sequence"/>
</dbReference>
<dbReference type="SUPFAM" id="SSF56219">
    <property type="entry name" value="DNase I-like"/>
    <property type="match status" value="1"/>
</dbReference>
<dbReference type="InterPro" id="IPR036691">
    <property type="entry name" value="Endo/exonu/phosph_ase_sf"/>
</dbReference>
<evidence type="ECO:0000313" key="3">
    <source>
        <dbReference type="Proteomes" id="UP000683360"/>
    </source>
</evidence>
<dbReference type="AlphaFoldDB" id="A0A8S3RU50"/>